<comment type="caution">
    <text evidence="2">The sequence shown here is derived from an EMBL/GenBank/DDBJ whole genome shotgun (WGS) entry which is preliminary data.</text>
</comment>
<dbReference type="AlphaFoldDB" id="A0A7W5V6L4"/>
<organism evidence="2 3">
    <name type="scientific">Nonomuraea dietziae</name>
    <dbReference type="NCBI Taxonomy" id="65515"/>
    <lineage>
        <taxon>Bacteria</taxon>
        <taxon>Bacillati</taxon>
        <taxon>Actinomycetota</taxon>
        <taxon>Actinomycetes</taxon>
        <taxon>Streptosporangiales</taxon>
        <taxon>Streptosporangiaceae</taxon>
        <taxon>Nonomuraea</taxon>
    </lineage>
</organism>
<dbReference type="Gene3D" id="3.40.190.10">
    <property type="entry name" value="Periplasmic binding protein-like II"/>
    <property type="match status" value="1"/>
</dbReference>
<accession>A0A7W5V6L4</accession>
<feature type="chain" id="PRO_5039621667" evidence="1">
    <location>
        <begin position="22"/>
        <end position="423"/>
    </location>
</feature>
<reference evidence="2 3" key="1">
    <citation type="submission" date="2020-08" db="EMBL/GenBank/DDBJ databases">
        <title>Sequencing the genomes of 1000 actinobacteria strains.</title>
        <authorList>
            <person name="Klenk H.-P."/>
        </authorList>
    </citation>
    <scope>NUCLEOTIDE SEQUENCE [LARGE SCALE GENOMIC DNA]</scope>
    <source>
        <strain evidence="2 3">DSM 44320</strain>
    </source>
</reference>
<dbReference type="GeneID" id="95389301"/>
<dbReference type="InterPro" id="IPR006059">
    <property type="entry name" value="SBP"/>
</dbReference>
<evidence type="ECO:0000256" key="1">
    <source>
        <dbReference type="SAM" id="SignalP"/>
    </source>
</evidence>
<dbReference type="InterPro" id="IPR050490">
    <property type="entry name" value="Bact_solute-bd_prot1"/>
</dbReference>
<feature type="signal peptide" evidence="1">
    <location>
        <begin position="1"/>
        <end position="21"/>
    </location>
</feature>
<protein>
    <submittedName>
        <fullName evidence="2">Cellobiose transport system substrate-binding protein</fullName>
    </submittedName>
</protein>
<dbReference type="PANTHER" id="PTHR43649">
    <property type="entry name" value="ARABINOSE-BINDING PROTEIN-RELATED"/>
    <property type="match status" value="1"/>
</dbReference>
<dbReference type="RefSeq" id="WP_183646915.1">
    <property type="nucleotide sequence ID" value="NZ_JACIBV010000001.1"/>
</dbReference>
<name>A0A7W5V6L4_9ACTN</name>
<dbReference type="PROSITE" id="PS51257">
    <property type="entry name" value="PROKAR_LIPOPROTEIN"/>
    <property type="match status" value="1"/>
</dbReference>
<gene>
    <name evidence="2" type="ORF">FHR33_002833</name>
</gene>
<evidence type="ECO:0000313" key="3">
    <source>
        <dbReference type="Proteomes" id="UP000579945"/>
    </source>
</evidence>
<dbReference type="PANTHER" id="PTHR43649:SF32">
    <property type="entry name" value="SUGAR BINDING SECRETED PROTEIN"/>
    <property type="match status" value="1"/>
</dbReference>
<evidence type="ECO:0000313" key="2">
    <source>
        <dbReference type="EMBL" id="MBB3726973.1"/>
    </source>
</evidence>
<dbReference type="Proteomes" id="UP000579945">
    <property type="component" value="Unassembled WGS sequence"/>
</dbReference>
<dbReference type="EMBL" id="JACIBV010000001">
    <property type="protein sequence ID" value="MBB3726973.1"/>
    <property type="molecule type" value="Genomic_DNA"/>
</dbReference>
<dbReference type="SUPFAM" id="SSF53850">
    <property type="entry name" value="Periplasmic binding protein-like II"/>
    <property type="match status" value="1"/>
</dbReference>
<keyword evidence="3" id="KW-1185">Reference proteome</keyword>
<dbReference type="Pfam" id="PF13416">
    <property type="entry name" value="SBP_bac_8"/>
    <property type="match status" value="1"/>
</dbReference>
<sequence length="423" mass="45866">MRGLIAPAVTALLLTSLAACGGQSGPTASKGPAEKTKIVIATFNDFGYQSLYQEYERLHPDIDVVERVAAAEEHHRRIATSLATGKGAADIEAIEEGWIGQFKAQPDKFANLLDLGAGQIKDRWPAWKWQTSISKDGKQLGLGTDVGGLAMCYRTDLFEKAGLPTDREEVSALWSTWDGYIETGRKFAAAKLPKTAFFDGPVVMYRAVLGQADVGLYNTDDTVVVETNPAVRAAFDKTIQAIDAGLSAKITAWSADWNAGFQRGSFATIACPSWMMAYIQEQAKNAAGKWDIAKIPGGTGNWGGSFLTVPKQGRNQQKAFELASWLTAPEQQAKVFRSKGNFPSTTKLYTDPVITQFKNPFFNDAPVGKIFSESVATMKAQYLGPKAGDINTAINNALGRVEQGKQSPTDAWNQALVEIKKIL</sequence>
<proteinExistence type="predicted"/>
<keyword evidence="1" id="KW-0732">Signal</keyword>